<dbReference type="PROSITE" id="PS50011">
    <property type="entry name" value="PROTEIN_KINASE_DOM"/>
    <property type="match status" value="1"/>
</dbReference>
<dbReference type="OrthoDB" id="203111at2759"/>
<keyword evidence="4" id="KW-0418">Kinase</keyword>
<keyword evidence="5" id="KW-0067">ATP-binding</keyword>
<dbReference type="InterPro" id="IPR000719">
    <property type="entry name" value="Prot_kinase_dom"/>
</dbReference>
<dbReference type="Proteomes" id="UP001165085">
    <property type="component" value="Unassembled WGS sequence"/>
</dbReference>
<protein>
    <recommendedName>
        <fullName evidence="7">Protein kinase domain-containing protein</fullName>
    </recommendedName>
</protein>
<evidence type="ECO:0000313" key="9">
    <source>
        <dbReference type="Proteomes" id="UP001165085"/>
    </source>
</evidence>
<evidence type="ECO:0000256" key="6">
    <source>
        <dbReference type="SAM" id="MobiDB-lite"/>
    </source>
</evidence>
<proteinExistence type="predicted"/>
<keyword evidence="2" id="KW-0808">Transferase</keyword>
<feature type="compositionally biased region" description="Low complexity" evidence="6">
    <location>
        <begin position="302"/>
        <end position="311"/>
    </location>
</feature>
<dbReference type="PROSITE" id="PS00108">
    <property type="entry name" value="PROTEIN_KINASE_ST"/>
    <property type="match status" value="1"/>
</dbReference>
<dbReference type="InterPro" id="IPR008271">
    <property type="entry name" value="Ser/Thr_kinase_AS"/>
</dbReference>
<feature type="domain" description="Protein kinase" evidence="7">
    <location>
        <begin position="8"/>
        <end position="284"/>
    </location>
</feature>
<evidence type="ECO:0000313" key="8">
    <source>
        <dbReference type="EMBL" id="GMH80288.1"/>
    </source>
</evidence>
<keyword evidence="1" id="KW-0723">Serine/threonine-protein kinase</keyword>
<dbReference type="Pfam" id="PF00069">
    <property type="entry name" value="Pkinase"/>
    <property type="match status" value="1"/>
</dbReference>
<dbReference type="AlphaFoldDB" id="A0A9W7B4E5"/>
<reference evidence="9" key="1">
    <citation type="journal article" date="2023" name="Commun. Biol.">
        <title>Genome analysis of Parmales, the sister group of diatoms, reveals the evolutionary specialization of diatoms from phago-mixotrophs to photoautotrophs.</title>
        <authorList>
            <person name="Ban H."/>
            <person name="Sato S."/>
            <person name="Yoshikawa S."/>
            <person name="Yamada K."/>
            <person name="Nakamura Y."/>
            <person name="Ichinomiya M."/>
            <person name="Sato N."/>
            <person name="Blanc-Mathieu R."/>
            <person name="Endo H."/>
            <person name="Kuwata A."/>
            <person name="Ogata H."/>
        </authorList>
    </citation>
    <scope>NUCLEOTIDE SEQUENCE [LARGE SCALE GENOMIC DNA]</scope>
    <source>
        <strain evidence="9">NIES 3701</strain>
    </source>
</reference>
<dbReference type="InterPro" id="IPR011009">
    <property type="entry name" value="Kinase-like_dom_sf"/>
</dbReference>
<feature type="region of interest" description="Disordered" evidence="6">
    <location>
        <begin position="326"/>
        <end position="345"/>
    </location>
</feature>
<dbReference type="GO" id="GO:0005952">
    <property type="term" value="C:cAMP-dependent protein kinase complex"/>
    <property type="evidence" value="ECO:0007669"/>
    <property type="project" value="TreeGrafter"/>
</dbReference>
<evidence type="ECO:0000256" key="4">
    <source>
        <dbReference type="ARBA" id="ARBA00022777"/>
    </source>
</evidence>
<sequence length="345" mass="38106">MEDFFETHQLLRTLGKGRLGTVKLYKSSADPATDLTSYKAVKVIKRNDVKNSSMASRIFNEKKALAVVSPNPYTLSLGGTSKDEEHLYFIMSPILAGPIHKHFRAEVNGRFAYTRARFYCMNVISALLFMHGKGFVHRDVKASNVLLNESGYAVLADFGYAKNICEAEDGSRGEAKPTFTFCGTLHCMAPEVLQRKGHSFKADWWSLGIFVYEMMTGRPPWGYGVGGVEREQLERDIVSGEVAFEDGIFEGVGRSGRAFIEKLLVREEEGRMGSLEEFQGETFFETGEWKEKEGGGEGGEEGASFIEIGGEPPEFNREIGDLDVLEDLSGDAGGSEAFGNAFDGF</sequence>
<dbReference type="Gene3D" id="1.10.510.10">
    <property type="entry name" value="Transferase(Phosphotransferase) domain 1"/>
    <property type="match status" value="1"/>
</dbReference>
<dbReference type="PANTHER" id="PTHR24353">
    <property type="entry name" value="CYCLIC NUCLEOTIDE-DEPENDENT PROTEIN KINASE"/>
    <property type="match status" value="1"/>
</dbReference>
<dbReference type="GO" id="GO:0005524">
    <property type="term" value="F:ATP binding"/>
    <property type="evidence" value="ECO:0007669"/>
    <property type="project" value="UniProtKB-KW"/>
</dbReference>
<comment type="caution">
    <text evidence="8">The sequence shown here is derived from an EMBL/GenBank/DDBJ whole genome shotgun (WGS) entry which is preliminary data.</text>
</comment>
<evidence type="ECO:0000256" key="2">
    <source>
        <dbReference type="ARBA" id="ARBA00022679"/>
    </source>
</evidence>
<dbReference type="PANTHER" id="PTHR24353:SF37">
    <property type="entry name" value="CAMP-DEPENDENT PROTEIN KINASE CATALYTIC SUBUNIT PRKX"/>
    <property type="match status" value="1"/>
</dbReference>
<feature type="region of interest" description="Disordered" evidence="6">
    <location>
        <begin position="290"/>
        <end position="317"/>
    </location>
</feature>
<dbReference type="GO" id="GO:0004691">
    <property type="term" value="F:cAMP-dependent protein kinase activity"/>
    <property type="evidence" value="ECO:0007669"/>
    <property type="project" value="TreeGrafter"/>
</dbReference>
<organism evidence="8 9">
    <name type="scientific">Triparma strigata</name>
    <dbReference type="NCBI Taxonomy" id="1606541"/>
    <lineage>
        <taxon>Eukaryota</taxon>
        <taxon>Sar</taxon>
        <taxon>Stramenopiles</taxon>
        <taxon>Ochrophyta</taxon>
        <taxon>Bolidophyceae</taxon>
        <taxon>Parmales</taxon>
        <taxon>Triparmaceae</taxon>
        <taxon>Triparma</taxon>
    </lineage>
</organism>
<evidence type="ECO:0000256" key="3">
    <source>
        <dbReference type="ARBA" id="ARBA00022741"/>
    </source>
</evidence>
<keyword evidence="9" id="KW-1185">Reference proteome</keyword>
<gene>
    <name evidence="8" type="ORF">TrST_g6380</name>
</gene>
<accession>A0A9W7B4E5</accession>
<evidence type="ECO:0000256" key="5">
    <source>
        <dbReference type="ARBA" id="ARBA00022840"/>
    </source>
</evidence>
<dbReference type="EMBL" id="BRXY01000243">
    <property type="protein sequence ID" value="GMH80288.1"/>
    <property type="molecule type" value="Genomic_DNA"/>
</dbReference>
<evidence type="ECO:0000256" key="1">
    <source>
        <dbReference type="ARBA" id="ARBA00022527"/>
    </source>
</evidence>
<dbReference type="SMART" id="SM00220">
    <property type="entry name" value="S_TKc"/>
    <property type="match status" value="1"/>
</dbReference>
<keyword evidence="3" id="KW-0547">Nucleotide-binding</keyword>
<evidence type="ECO:0000259" key="7">
    <source>
        <dbReference type="PROSITE" id="PS50011"/>
    </source>
</evidence>
<name>A0A9W7B4E5_9STRA</name>
<dbReference type="Gene3D" id="3.30.200.20">
    <property type="entry name" value="Phosphorylase Kinase, domain 1"/>
    <property type="match status" value="1"/>
</dbReference>
<dbReference type="SUPFAM" id="SSF56112">
    <property type="entry name" value="Protein kinase-like (PK-like)"/>
    <property type="match status" value="1"/>
</dbReference>